<sequence length="129" mass="14011">MSCWYLDTSAALKLVIEARESSVLADHLDTETPDLVACLLLETELRRAAQRRGGLTQEVVSQLVERVNLFEMPASLFREAGLLGGPRPRSLDALHLAAAVRIGADAVVTYDHRMAEASRDLGVTVIAPT</sequence>
<evidence type="ECO:0000256" key="6">
    <source>
        <dbReference type="HAMAP-Rule" id="MF_00265"/>
    </source>
</evidence>
<dbReference type="Gene3D" id="3.40.50.1010">
    <property type="entry name" value="5'-nuclease"/>
    <property type="match status" value="1"/>
</dbReference>
<dbReference type="EC" id="3.1.-.-" evidence="6"/>
<evidence type="ECO:0000259" key="7">
    <source>
        <dbReference type="Pfam" id="PF01850"/>
    </source>
</evidence>
<gene>
    <name evidence="6" type="primary">vapC</name>
    <name evidence="8" type="ORF">N5P18_07785</name>
</gene>
<accession>A0ABZ2FJV2</accession>
<dbReference type="InterPro" id="IPR002716">
    <property type="entry name" value="PIN_dom"/>
</dbReference>
<dbReference type="CDD" id="cd09874">
    <property type="entry name" value="PIN_MT3492-like"/>
    <property type="match status" value="1"/>
</dbReference>
<evidence type="ECO:0000256" key="2">
    <source>
        <dbReference type="ARBA" id="ARBA00022722"/>
    </source>
</evidence>
<comment type="similarity">
    <text evidence="6">Belongs to the PINc/VapC protein family.</text>
</comment>
<feature type="domain" description="PIN" evidence="7">
    <location>
        <begin position="5"/>
        <end position="118"/>
    </location>
</feature>
<dbReference type="InterPro" id="IPR029060">
    <property type="entry name" value="PIN-like_dom_sf"/>
</dbReference>
<evidence type="ECO:0000256" key="3">
    <source>
        <dbReference type="ARBA" id="ARBA00022723"/>
    </source>
</evidence>
<keyword evidence="9" id="KW-1185">Reference proteome</keyword>
<dbReference type="InterPro" id="IPR022907">
    <property type="entry name" value="VapC_family"/>
</dbReference>
<feature type="binding site" evidence="6">
    <location>
        <position position="7"/>
    </location>
    <ligand>
        <name>Mg(2+)</name>
        <dbReference type="ChEBI" id="CHEBI:18420"/>
    </ligand>
</feature>
<keyword evidence="4 6" id="KW-0378">Hydrolase</keyword>
<dbReference type="RefSeq" id="WP_338539201.1">
    <property type="nucleotide sequence ID" value="NZ_CP104874.1"/>
</dbReference>
<protein>
    <recommendedName>
        <fullName evidence="6">Ribonuclease VapC</fullName>
        <shortName evidence="6">RNase VapC</shortName>
        <ecNumber evidence="6">3.1.-.-</ecNumber>
    </recommendedName>
    <alternativeName>
        <fullName evidence="6">Toxin VapC</fullName>
    </alternativeName>
</protein>
<dbReference type="Proteomes" id="UP001381003">
    <property type="component" value="Chromosome"/>
</dbReference>
<evidence type="ECO:0000313" key="8">
    <source>
        <dbReference type="EMBL" id="WWF06758.1"/>
    </source>
</evidence>
<comment type="cofactor">
    <cofactor evidence="6">
        <name>Mg(2+)</name>
        <dbReference type="ChEBI" id="CHEBI:18420"/>
    </cofactor>
</comment>
<evidence type="ECO:0000256" key="1">
    <source>
        <dbReference type="ARBA" id="ARBA00022649"/>
    </source>
</evidence>
<keyword evidence="5 6" id="KW-0460">Magnesium</keyword>
<proteinExistence type="inferred from homology"/>
<keyword evidence="2 6" id="KW-0540">Nuclease</keyword>
<dbReference type="Pfam" id="PF01850">
    <property type="entry name" value="PIN"/>
    <property type="match status" value="1"/>
</dbReference>
<keyword evidence="3 6" id="KW-0479">Metal-binding</keyword>
<evidence type="ECO:0000256" key="5">
    <source>
        <dbReference type="ARBA" id="ARBA00022842"/>
    </source>
</evidence>
<reference evidence="8 9" key="1">
    <citation type="submission" date="2022-09" db="EMBL/GenBank/DDBJ databases">
        <title>Complete genome sequence of Janibacter terrae strain COS04-44, PCL-degrading bacteria isolated from oil spilled coast.</title>
        <authorList>
            <person name="Park H."/>
            <person name="Kim J.Y."/>
            <person name="An S.H."/>
            <person name="Lee C.M."/>
            <person name="Weon H.-Y."/>
        </authorList>
    </citation>
    <scope>NUCLEOTIDE SEQUENCE [LARGE SCALE GENOMIC DNA]</scope>
    <source>
        <strain evidence="8 9">COS04-44</strain>
    </source>
</reference>
<name>A0ABZ2FJV2_9MICO</name>
<keyword evidence="6" id="KW-0800">Toxin</keyword>
<dbReference type="EMBL" id="CP104874">
    <property type="protein sequence ID" value="WWF06758.1"/>
    <property type="molecule type" value="Genomic_DNA"/>
</dbReference>
<keyword evidence="1 6" id="KW-1277">Toxin-antitoxin system</keyword>
<evidence type="ECO:0000256" key="4">
    <source>
        <dbReference type="ARBA" id="ARBA00022801"/>
    </source>
</evidence>
<evidence type="ECO:0000313" key="9">
    <source>
        <dbReference type="Proteomes" id="UP001381003"/>
    </source>
</evidence>
<comment type="function">
    <text evidence="6">Toxic component of a toxin-antitoxin (TA) system. An RNase.</text>
</comment>
<feature type="binding site" evidence="6">
    <location>
        <position position="92"/>
    </location>
    <ligand>
        <name>Mg(2+)</name>
        <dbReference type="ChEBI" id="CHEBI:18420"/>
    </ligand>
</feature>
<organism evidence="8 9">
    <name type="scientific">Janibacter terrae</name>
    <dbReference type="NCBI Taxonomy" id="103817"/>
    <lineage>
        <taxon>Bacteria</taxon>
        <taxon>Bacillati</taxon>
        <taxon>Actinomycetota</taxon>
        <taxon>Actinomycetes</taxon>
        <taxon>Micrococcales</taxon>
        <taxon>Intrasporangiaceae</taxon>
        <taxon>Janibacter</taxon>
    </lineage>
</organism>
<dbReference type="HAMAP" id="MF_00265">
    <property type="entry name" value="VapC_Nob1"/>
    <property type="match status" value="1"/>
</dbReference>
<dbReference type="SUPFAM" id="SSF88723">
    <property type="entry name" value="PIN domain-like"/>
    <property type="match status" value="1"/>
</dbReference>